<dbReference type="SUPFAM" id="SSF52317">
    <property type="entry name" value="Class I glutamine amidotransferase-like"/>
    <property type="match status" value="1"/>
</dbReference>
<evidence type="ECO:0000259" key="12">
    <source>
        <dbReference type="Pfam" id="PF00425"/>
    </source>
</evidence>
<evidence type="ECO:0000256" key="6">
    <source>
        <dbReference type="ARBA" id="ARBA00022909"/>
    </source>
</evidence>
<dbReference type="PROSITE" id="PS51273">
    <property type="entry name" value="GATASE_TYPE_1"/>
    <property type="match status" value="1"/>
</dbReference>
<feature type="domain" description="Anthranilate synthase component I N-terminal" evidence="13">
    <location>
        <begin position="316"/>
        <end position="476"/>
    </location>
</feature>
<evidence type="ECO:0000256" key="10">
    <source>
        <dbReference type="SAM" id="MobiDB-lite"/>
    </source>
</evidence>
<proteinExistence type="inferred from homology"/>
<evidence type="ECO:0000256" key="8">
    <source>
        <dbReference type="ARBA" id="ARBA00031329"/>
    </source>
</evidence>
<dbReference type="SUPFAM" id="SSF56322">
    <property type="entry name" value="ADC synthase"/>
    <property type="match status" value="1"/>
</dbReference>
<evidence type="ECO:0000313" key="15">
    <source>
        <dbReference type="Proteomes" id="UP000297280"/>
    </source>
</evidence>
<dbReference type="GO" id="GO:0005737">
    <property type="term" value="C:cytoplasm"/>
    <property type="evidence" value="ECO:0007669"/>
    <property type="project" value="TreeGrafter"/>
</dbReference>
<keyword evidence="6" id="KW-0289">Folate biosynthesis</keyword>
<dbReference type="InterPro" id="IPR006221">
    <property type="entry name" value="TrpG/PapA_dom"/>
</dbReference>
<dbReference type="STRING" id="87229.A0A4Z1KTR5"/>
<dbReference type="InterPro" id="IPR006805">
    <property type="entry name" value="Anth_synth_I_N"/>
</dbReference>
<keyword evidence="15" id="KW-1185">Reference proteome</keyword>
<dbReference type="EMBL" id="PQXO01000197">
    <property type="protein sequence ID" value="TGO87896.1"/>
    <property type="molecule type" value="Genomic_DNA"/>
</dbReference>
<dbReference type="GO" id="GO:0008153">
    <property type="term" value="P:4-aminobenzoate biosynthetic process"/>
    <property type="evidence" value="ECO:0007669"/>
    <property type="project" value="TreeGrafter"/>
</dbReference>
<dbReference type="PRINTS" id="PR00097">
    <property type="entry name" value="ANTSNTHASEII"/>
</dbReference>
<evidence type="ECO:0000256" key="5">
    <source>
        <dbReference type="ARBA" id="ARBA00022679"/>
    </source>
</evidence>
<evidence type="ECO:0000256" key="9">
    <source>
        <dbReference type="ARBA" id="ARBA00031904"/>
    </source>
</evidence>
<organism evidence="14 15">
    <name type="scientific">Botrytis porri</name>
    <dbReference type="NCBI Taxonomy" id="87229"/>
    <lineage>
        <taxon>Eukaryota</taxon>
        <taxon>Fungi</taxon>
        <taxon>Dikarya</taxon>
        <taxon>Ascomycota</taxon>
        <taxon>Pezizomycotina</taxon>
        <taxon>Leotiomycetes</taxon>
        <taxon>Helotiales</taxon>
        <taxon>Sclerotiniaceae</taxon>
        <taxon>Botrytis</taxon>
    </lineage>
</organism>
<feature type="domain" description="Glutamine amidotransferase" evidence="11">
    <location>
        <begin position="10"/>
        <end position="178"/>
    </location>
</feature>
<dbReference type="UniPathway" id="UPA00077">
    <property type="reaction ID" value="UER00149"/>
</dbReference>
<dbReference type="InterPro" id="IPR017926">
    <property type="entry name" value="GATASE"/>
</dbReference>
<name>A0A4Z1KTR5_9HELO</name>
<dbReference type="AlphaFoldDB" id="A0A4Z1KTR5"/>
<comment type="caution">
    <text evidence="14">The sequence shown here is derived from an EMBL/GenBank/DDBJ whole genome shotgun (WGS) entry which is preliminary data.</text>
</comment>
<dbReference type="EC" id="2.6.1.85" evidence="4"/>
<gene>
    <name evidence="14" type="ORF">BPOR_0197g00160</name>
</gene>
<comment type="pathway">
    <text evidence="2">Cofactor biosynthesis; tetrahydrofolate biosynthesis; 4-aminobenzoate from chorismate: step 1/2.</text>
</comment>
<dbReference type="GO" id="GO:0046654">
    <property type="term" value="P:tetrahydrofolate biosynthetic process"/>
    <property type="evidence" value="ECO:0007669"/>
    <property type="project" value="UniProtKB-UniPathway"/>
</dbReference>
<dbReference type="InterPro" id="IPR015890">
    <property type="entry name" value="Chorismate_C"/>
</dbReference>
<dbReference type="InterPro" id="IPR005801">
    <property type="entry name" value="ADC_synthase"/>
</dbReference>
<evidence type="ECO:0000256" key="2">
    <source>
        <dbReference type="ARBA" id="ARBA00005009"/>
    </source>
</evidence>
<dbReference type="PANTHER" id="PTHR11236:SF18">
    <property type="entry name" value="AMINODEOXYCHORISMATE SYNTHASE"/>
    <property type="match status" value="1"/>
</dbReference>
<sequence length="882" mass="97456">MLIQKPLILFIDAYDSFSNNIISLLETSLTASVRTVKINDPILLASDEALHEELRHYVAVVCGPGPGNPETDSDIGIIKKIWRLADEEMLPVLGICLGFQRLCLEFGGQIRRLNGPQHGMIRKVLHAGEAQSVSAVGNDSIFCGVGEITATLYQSLYIDIGQDDILDEEWNTSRWEPTEKSPDLIPLAWVESADLEAEHARSCGVKDSRVLVGVRHATKPFWAIQYHPESVCTNDTSKEIFINWFKSAQDWNKTFRKTKINYDGTMHGQSATRVSLLQQFEALQTMPVSPTSDTSTENMKPKTMCVSRTIALPDNLSVPDIVEAIQDMGRDHILLESTNADENSAGSADVKGRYSIIGLDIDDCLRFEYRVGDGFVSKIPSSSGEYLDAREEIDLKSCGGVWSLLAHRLEVARVTVGNDESPFWGGFMGYTTYELGLDTIDVKVDRPDAHSNRPDLCFAWVTRSIVVDHVKKVLYLQQLASLGDSQSDTAWMEAVGPKLEKASQPKSPKSTRQTPLRPGDLVLSCDRIKVSRREKRAWSPVRTPASKFSMAITQPTADSYEAKVRRCQDKIASGDSYELCLTDQTTITRLRSDPPHTSVHNTTESILLYNKTPRPAPAKGAWSLYKNLRTRQPAPFASFLRLGAATLVSSSPEQFLKWDNRVGKCSLRPMKGTVRKTDEVTLSDATALLNDPKEKAENLMIVDLVRHDLHGVCGSGNVSVPRLMVVEEYASVFQMISVVEGSYAGSGSDDVSTHMSSLTIKDDKKIAYTGLDILAASLPPGSMTGAPKKRSCELLQDIEHHKPRSLYSGVVGYMDVGGRGDFSVTIRSMYRWDDEDGVIEAEEKDTEKWHIGAGGAVTALSTPIGERDEMLTKLNGTLGVFR</sequence>
<dbReference type="InterPro" id="IPR019999">
    <property type="entry name" value="Anth_synth_I-like"/>
</dbReference>
<accession>A0A4Z1KTR5</accession>
<evidence type="ECO:0000313" key="14">
    <source>
        <dbReference type="EMBL" id="TGO87896.1"/>
    </source>
</evidence>
<evidence type="ECO:0000256" key="3">
    <source>
        <dbReference type="ARBA" id="ARBA00005970"/>
    </source>
</evidence>
<evidence type="ECO:0000256" key="1">
    <source>
        <dbReference type="ARBA" id="ARBA00001000"/>
    </source>
</evidence>
<reference evidence="14 15" key="1">
    <citation type="submission" date="2017-12" db="EMBL/GenBank/DDBJ databases">
        <title>Comparative genomics of Botrytis spp.</title>
        <authorList>
            <person name="Valero-Jimenez C.A."/>
            <person name="Tapia P."/>
            <person name="Veloso J."/>
            <person name="Silva-Moreno E."/>
            <person name="Staats M."/>
            <person name="Valdes J.H."/>
            <person name="Van Kan J.A.L."/>
        </authorList>
    </citation>
    <scope>NUCLEOTIDE SEQUENCE [LARGE SCALE GENOMIC DNA]</scope>
    <source>
        <strain evidence="14 15">MUCL3349</strain>
    </source>
</reference>
<dbReference type="Proteomes" id="UP000297280">
    <property type="component" value="Unassembled WGS sequence"/>
</dbReference>
<dbReference type="PANTHER" id="PTHR11236">
    <property type="entry name" value="AMINOBENZOATE/ANTHRANILATE SYNTHASE"/>
    <property type="match status" value="1"/>
</dbReference>
<dbReference type="Pfam" id="PF00425">
    <property type="entry name" value="Chorismate_bind"/>
    <property type="match status" value="1"/>
</dbReference>
<dbReference type="Gene3D" id="3.60.120.10">
    <property type="entry name" value="Anthranilate synthase"/>
    <property type="match status" value="1"/>
</dbReference>
<dbReference type="InterPro" id="IPR029062">
    <property type="entry name" value="Class_I_gatase-like"/>
</dbReference>
<dbReference type="InterPro" id="IPR010117">
    <property type="entry name" value="PabB_fungal"/>
</dbReference>
<feature type="compositionally biased region" description="Polar residues" evidence="10">
    <location>
        <begin position="504"/>
        <end position="514"/>
    </location>
</feature>
<protein>
    <recommendedName>
        <fullName evidence="4">aminodeoxychorismate synthase</fullName>
        <ecNumber evidence="4">2.6.1.85</ecNumber>
    </recommendedName>
    <alternativeName>
        <fullName evidence="8">Para-aminobenzoate synthase</fullName>
    </alternativeName>
    <alternativeName>
        <fullName evidence="9">p-aminobenzoic acid synthase</fullName>
    </alternativeName>
</protein>
<dbReference type="GO" id="GO:0046656">
    <property type="term" value="P:folic acid biosynthetic process"/>
    <property type="evidence" value="ECO:0007669"/>
    <property type="project" value="UniProtKB-KW"/>
</dbReference>
<keyword evidence="7" id="KW-0315">Glutamine amidotransferase</keyword>
<dbReference type="GO" id="GO:0000162">
    <property type="term" value="P:L-tryptophan biosynthetic process"/>
    <property type="evidence" value="ECO:0007669"/>
    <property type="project" value="TreeGrafter"/>
</dbReference>
<dbReference type="Pfam" id="PF04715">
    <property type="entry name" value="Anth_synt_I_N"/>
    <property type="match status" value="1"/>
</dbReference>
<keyword evidence="5" id="KW-0808">Transferase</keyword>
<comment type="catalytic activity">
    <reaction evidence="1">
        <text>chorismate + L-glutamine = 4-amino-4-deoxychorismate + L-glutamate</text>
        <dbReference type="Rhea" id="RHEA:11672"/>
        <dbReference type="ChEBI" id="CHEBI:29748"/>
        <dbReference type="ChEBI" id="CHEBI:29985"/>
        <dbReference type="ChEBI" id="CHEBI:58359"/>
        <dbReference type="ChEBI" id="CHEBI:58406"/>
        <dbReference type="EC" id="2.6.1.85"/>
    </reaction>
</comment>
<evidence type="ECO:0000256" key="7">
    <source>
        <dbReference type="ARBA" id="ARBA00022962"/>
    </source>
</evidence>
<evidence type="ECO:0000259" key="13">
    <source>
        <dbReference type="Pfam" id="PF04715"/>
    </source>
</evidence>
<dbReference type="GO" id="GO:0046820">
    <property type="term" value="F:4-amino-4-deoxychorismate synthase activity"/>
    <property type="evidence" value="ECO:0007669"/>
    <property type="project" value="UniProtKB-EC"/>
</dbReference>
<dbReference type="NCBIfam" id="TIGR01823">
    <property type="entry name" value="PabB-fungal"/>
    <property type="match status" value="1"/>
</dbReference>
<evidence type="ECO:0000256" key="4">
    <source>
        <dbReference type="ARBA" id="ARBA00013139"/>
    </source>
</evidence>
<comment type="similarity">
    <text evidence="3">In the C-terminal section; belongs to the anthranilate synthase component I family.</text>
</comment>
<dbReference type="Gene3D" id="3.40.50.880">
    <property type="match status" value="1"/>
</dbReference>
<feature type="domain" description="Chorismate-utilising enzyme C-terminal" evidence="12">
    <location>
        <begin position="558"/>
        <end position="873"/>
    </location>
</feature>
<dbReference type="Pfam" id="PF00117">
    <property type="entry name" value="GATase"/>
    <property type="match status" value="1"/>
</dbReference>
<feature type="region of interest" description="Disordered" evidence="10">
    <location>
        <begin position="497"/>
        <end position="518"/>
    </location>
</feature>
<dbReference type="CDD" id="cd01743">
    <property type="entry name" value="GATase1_Anthranilate_Synthase"/>
    <property type="match status" value="1"/>
</dbReference>
<evidence type="ECO:0000259" key="11">
    <source>
        <dbReference type="Pfam" id="PF00117"/>
    </source>
</evidence>